<organism evidence="2 3">
    <name type="scientific">Streptomyces chrestomyceticus JCM 4735</name>
    <dbReference type="NCBI Taxonomy" id="1306181"/>
    <lineage>
        <taxon>Bacteria</taxon>
        <taxon>Bacillati</taxon>
        <taxon>Actinomycetota</taxon>
        <taxon>Actinomycetes</taxon>
        <taxon>Kitasatosporales</taxon>
        <taxon>Streptomycetaceae</taxon>
        <taxon>Streptomyces</taxon>
    </lineage>
</organism>
<evidence type="ECO:0000313" key="3">
    <source>
        <dbReference type="Proteomes" id="UP000287830"/>
    </source>
</evidence>
<dbReference type="AlphaFoldDB" id="A0A7U9KVU2"/>
<dbReference type="GeneID" id="95622356"/>
<evidence type="ECO:0000313" key="2">
    <source>
        <dbReference type="EMBL" id="GCD35698.1"/>
    </source>
</evidence>
<proteinExistence type="predicted"/>
<reference evidence="2 3" key="1">
    <citation type="submission" date="2018-11" db="EMBL/GenBank/DDBJ databases">
        <title>Whole genome sequence of Streptomyces chrestomyceticus NBRC 13444(T).</title>
        <authorList>
            <person name="Komaki H."/>
            <person name="Tamura T."/>
        </authorList>
    </citation>
    <scope>NUCLEOTIDE SEQUENCE [LARGE SCALE GENOMIC DNA]</scope>
    <source>
        <strain evidence="2 3">NBRC 13444</strain>
    </source>
</reference>
<dbReference type="OrthoDB" id="4192333at2"/>
<comment type="caution">
    <text evidence="2">The sequence shown here is derived from an EMBL/GenBank/DDBJ whole genome shotgun (WGS) entry which is preliminary data.</text>
</comment>
<name>A0A7U9KVU2_9ACTN</name>
<sequence length="287" mass="32220">MSGIEVNVRDETGWSGRLARLVRQVLAEAAPRLEEITGLATPTVTFRLVTPRVWRKEVVAYVERGVQQAFAGSEVYERERAEAAQKVASWRRKAAWTWPLQEGMTLTDPGGRPQTLIAPRALHHTGLRPDRLALHRFLVHECVHHGQILTSQGAVVPPRLSVRRYACDDRAVPALFEGHAEWAERRYTSETFGGPPAANVLRRSWRYRLHLRIIRAQDRHAQQHTTTAAEPPGAALDPRDDGARFVAAAMAGLGDVARFNKVWHDLSLVPTAEEITQPEAWLRRVGL</sequence>
<protein>
    <submittedName>
        <fullName evidence="2">Uncharacterized protein</fullName>
    </submittedName>
</protein>
<gene>
    <name evidence="2" type="ORF">OEIGOIKO_03444</name>
</gene>
<dbReference type="Proteomes" id="UP000287830">
    <property type="component" value="Unassembled WGS sequence"/>
</dbReference>
<dbReference type="RefSeq" id="WP_125045568.1">
    <property type="nucleotide sequence ID" value="NZ_BHZC01000001.1"/>
</dbReference>
<accession>A0A7U9KVU2</accession>
<feature type="region of interest" description="Disordered" evidence="1">
    <location>
        <begin position="218"/>
        <end position="240"/>
    </location>
</feature>
<evidence type="ECO:0000256" key="1">
    <source>
        <dbReference type="SAM" id="MobiDB-lite"/>
    </source>
</evidence>
<dbReference type="EMBL" id="BHZC01000001">
    <property type="protein sequence ID" value="GCD35698.1"/>
    <property type="molecule type" value="Genomic_DNA"/>
</dbReference>